<keyword evidence="3" id="KW-0479">Metal-binding</keyword>
<keyword evidence="7 15" id="KW-0347">Helicase</keyword>
<keyword evidence="16" id="KW-1185">Reference proteome</keyword>
<keyword evidence="8" id="KW-0269">Exonuclease</keyword>
<keyword evidence="12" id="KW-0238">DNA-binding</keyword>
<dbReference type="Pfam" id="PF12705">
    <property type="entry name" value="PDDEXK_1"/>
    <property type="match status" value="1"/>
</dbReference>
<dbReference type="RefSeq" id="WP_118698042.1">
    <property type="nucleotide sequence ID" value="NZ_JBBMEI010000036.1"/>
</dbReference>
<sequence>MSLQFIIGNSGAGKSGTAYENIIREASANPDRLYYVIVPEQFTMQTQKTLVEMHPDGGILNIDILSFERLAYRVFEEVGGDTRRIMEETGKNMVLQKLVQMNQKDLVYLRNQMKKPGYLDEVKSLISEFMQYEIKEEELDEMIRESEDKTLLQMKLQDVKVLYQAFREYLSGHFMTAEEVLEVLAKEIQFSEKLKGSVLLLDGYTGFTPVQLEVLRELLAVCERVSVTVTMDVREQFLALGKPHELFYMSHKMIRSLAELTKDIEEPVWVVPGRKSRFADAPALDFLEQHLFRYHRAVYEREQQEIQIFSARDPEKEMEETARRILRLVREKDHRYGQIAVITGNLEEYGSVAAQVFEDAGIPYFIDEKHSILMNPFVEYLRAALEMVVQGFSYESVFRYLRCGMSDISRSEADKLENYVIALGIRGIRRWREKWVRIYRGMDPDQIQEINEIRERFVGETGILADGFSGKKKTVEEYCRYLYEFIVQSQIQQKLKVQELYFHEIGNKAMEKEYVQIFGIMMELLDKMAEILGDEVVSPEEFQQILETGMTQAKVALIPPSMDQVLIGDMERTRLKDVCALFFVGVNEGNIPKNTQSGGILTEMDRAFFKDQGMELAPGPKELMNMQRFYLYLNLTKPKELLSLSYSQSNGRGEACSPAFLIHTIKRLFPKLKETRADQPESQMELLETPGTSLEYLLEGLSEENTDELDPVFEELYSWYLRSPKYRELAEKLTDAAFLRKPEDKVSASVAKALYGEVSPHGATRLERFSACAFAHFLKYGLAVTERVEYEFKAMDMGNVIHQALENFAVELRRKRLDWSDLDDKVRDEIADECLDKVAADYGNTILKSSARNHYMVERTRRILRRTVWALQEQLKNGEFHPEGFEVSIGGGRIDRLDVLKEDNKVYVKIIDYKTGNTSFDLVSIYHGLQLQLVVYMDAAVQAEQRKYPDCEVEPAGIFYYNVKDPMIQKTLQEDLDELDPEIMKKLKMNGLVSSDPEVIQKLDVSYASLPLAYTSKGALRKGSSVASPERFRLLNDYVKKKITEVQDAILTGKADASPYEMGNKNACTYCAYQGSCGFDRKIPGYEFRRLKQFADEEVWKNFEQEAE</sequence>
<proteinExistence type="predicted"/>
<evidence type="ECO:0000256" key="2">
    <source>
        <dbReference type="ARBA" id="ARBA00022722"/>
    </source>
</evidence>
<evidence type="ECO:0000256" key="11">
    <source>
        <dbReference type="ARBA" id="ARBA00023014"/>
    </source>
</evidence>
<dbReference type="EC" id="3.6.4.12" evidence="15"/>
<accession>A0ABV1ALF1</accession>
<dbReference type="EC" id="3.1.-.-" evidence="15"/>
<evidence type="ECO:0000256" key="1">
    <source>
        <dbReference type="ARBA" id="ARBA00022485"/>
    </source>
</evidence>
<keyword evidence="13" id="KW-0234">DNA repair</keyword>
<keyword evidence="5" id="KW-0227">DNA damage</keyword>
<dbReference type="EMBL" id="JBBMEI010000036">
    <property type="protein sequence ID" value="MEQ2359000.1"/>
    <property type="molecule type" value="Genomic_DNA"/>
</dbReference>
<evidence type="ECO:0000313" key="15">
    <source>
        <dbReference type="EMBL" id="MEQ2359000.1"/>
    </source>
</evidence>
<dbReference type="Pfam" id="PF21445">
    <property type="entry name" value="ADDB_N"/>
    <property type="match status" value="1"/>
</dbReference>
<dbReference type="PANTHER" id="PTHR30591:SF1">
    <property type="entry name" value="RECBCD ENZYME SUBUNIT RECC"/>
    <property type="match status" value="1"/>
</dbReference>
<dbReference type="SUPFAM" id="SSF52540">
    <property type="entry name" value="P-loop containing nucleoside triphosphate hydrolases"/>
    <property type="match status" value="1"/>
</dbReference>
<evidence type="ECO:0000259" key="14">
    <source>
        <dbReference type="PROSITE" id="PS51217"/>
    </source>
</evidence>
<keyword evidence="2" id="KW-0540">Nuclease</keyword>
<evidence type="ECO:0000256" key="9">
    <source>
        <dbReference type="ARBA" id="ARBA00022840"/>
    </source>
</evidence>
<evidence type="ECO:0000256" key="12">
    <source>
        <dbReference type="ARBA" id="ARBA00023125"/>
    </source>
</evidence>
<name>A0ABV1ALF1_9FIRM</name>
<keyword evidence="11" id="KW-0411">Iron-sulfur</keyword>
<evidence type="ECO:0000256" key="13">
    <source>
        <dbReference type="ARBA" id="ARBA00023204"/>
    </source>
</evidence>
<dbReference type="NCBIfam" id="TIGR02773">
    <property type="entry name" value="addB_Gpos"/>
    <property type="match status" value="1"/>
</dbReference>
<evidence type="ECO:0000256" key="10">
    <source>
        <dbReference type="ARBA" id="ARBA00023004"/>
    </source>
</evidence>
<dbReference type="GO" id="GO:0003678">
    <property type="term" value="F:DNA helicase activity"/>
    <property type="evidence" value="ECO:0007669"/>
    <property type="project" value="UniProtKB-EC"/>
</dbReference>
<dbReference type="InterPro" id="IPR014017">
    <property type="entry name" value="DNA_helicase_UvrD-like_C"/>
</dbReference>
<comment type="caution">
    <text evidence="15">The sequence shown here is derived from an EMBL/GenBank/DDBJ whole genome shotgun (WGS) entry which is preliminary data.</text>
</comment>
<dbReference type="Gene3D" id="3.90.320.10">
    <property type="match status" value="1"/>
</dbReference>
<dbReference type="InterPro" id="IPR049035">
    <property type="entry name" value="ADDB_N"/>
</dbReference>
<reference evidence="15 16" key="1">
    <citation type="submission" date="2024-03" db="EMBL/GenBank/DDBJ databases">
        <title>Human intestinal bacterial collection.</title>
        <authorList>
            <person name="Pauvert C."/>
            <person name="Hitch T.C.A."/>
            <person name="Clavel T."/>
        </authorList>
    </citation>
    <scope>NUCLEOTIDE SEQUENCE [LARGE SCALE GENOMIC DNA]</scope>
    <source>
        <strain evidence="15 16">CLA-AA-H95</strain>
    </source>
</reference>
<evidence type="ECO:0000256" key="8">
    <source>
        <dbReference type="ARBA" id="ARBA00022839"/>
    </source>
</evidence>
<dbReference type="Gene3D" id="3.40.50.300">
    <property type="entry name" value="P-loop containing nucleotide triphosphate hydrolases"/>
    <property type="match status" value="4"/>
</dbReference>
<dbReference type="InterPro" id="IPR038726">
    <property type="entry name" value="PDDEXK_AddAB-type"/>
</dbReference>
<dbReference type="PROSITE" id="PS51217">
    <property type="entry name" value="UVRD_HELICASE_CTER"/>
    <property type="match status" value="1"/>
</dbReference>
<keyword evidence="6 15" id="KW-0378">Hydrolase</keyword>
<evidence type="ECO:0000313" key="16">
    <source>
        <dbReference type="Proteomes" id="UP001446032"/>
    </source>
</evidence>
<evidence type="ECO:0000256" key="6">
    <source>
        <dbReference type="ARBA" id="ARBA00022801"/>
    </source>
</evidence>
<evidence type="ECO:0000256" key="4">
    <source>
        <dbReference type="ARBA" id="ARBA00022741"/>
    </source>
</evidence>
<keyword evidence="4" id="KW-0547">Nucleotide-binding</keyword>
<evidence type="ECO:0000256" key="3">
    <source>
        <dbReference type="ARBA" id="ARBA00022723"/>
    </source>
</evidence>
<keyword evidence="9" id="KW-0067">ATP-binding</keyword>
<evidence type="ECO:0000256" key="7">
    <source>
        <dbReference type="ARBA" id="ARBA00022806"/>
    </source>
</evidence>
<gene>
    <name evidence="15" type="primary">addB</name>
    <name evidence="15" type="ORF">WMO75_11810</name>
</gene>
<feature type="domain" description="UvrD-like helicase C-terminal" evidence="14">
    <location>
        <begin position="275"/>
        <end position="507"/>
    </location>
</feature>
<dbReference type="PANTHER" id="PTHR30591">
    <property type="entry name" value="RECBCD ENZYME SUBUNIT RECC"/>
    <property type="match status" value="1"/>
</dbReference>
<dbReference type="InterPro" id="IPR011604">
    <property type="entry name" value="PDDEXK-like_dom_sf"/>
</dbReference>
<organism evidence="15 16">
    <name type="scientific">Blautia intestinihominis</name>
    <dbReference type="NCBI Taxonomy" id="3133152"/>
    <lineage>
        <taxon>Bacteria</taxon>
        <taxon>Bacillati</taxon>
        <taxon>Bacillota</taxon>
        <taxon>Clostridia</taxon>
        <taxon>Lachnospirales</taxon>
        <taxon>Lachnospiraceae</taxon>
        <taxon>Blautia</taxon>
    </lineage>
</organism>
<dbReference type="Proteomes" id="UP001446032">
    <property type="component" value="Unassembled WGS sequence"/>
</dbReference>
<dbReference type="InterPro" id="IPR014140">
    <property type="entry name" value="DNA_helicase_suAddB"/>
</dbReference>
<keyword evidence="1" id="KW-0004">4Fe-4S</keyword>
<evidence type="ECO:0000256" key="5">
    <source>
        <dbReference type="ARBA" id="ARBA00022763"/>
    </source>
</evidence>
<protein>
    <submittedName>
        <fullName evidence="15">Helicase-exonuclease AddAB subunit AddB</fullName>
        <ecNumber evidence="15">3.1.-.-</ecNumber>
        <ecNumber evidence="15">3.6.4.12</ecNumber>
    </submittedName>
</protein>
<dbReference type="InterPro" id="IPR027417">
    <property type="entry name" value="P-loop_NTPase"/>
</dbReference>
<dbReference type="GO" id="GO:0016787">
    <property type="term" value="F:hydrolase activity"/>
    <property type="evidence" value="ECO:0007669"/>
    <property type="project" value="UniProtKB-KW"/>
</dbReference>
<keyword evidence="10" id="KW-0408">Iron</keyword>